<organism evidence="2 3">
    <name type="scientific">Reticulomyxa filosa</name>
    <dbReference type="NCBI Taxonomy" id="46433"/>
    <lineage>
        <taxon>Eukaryota</taxon>
        <taxon>Sar</taxon>
        <taxon>Rhizaria</taxon>
        <taxon>Retaria</taxon>
        <taxon>Foraminifera</taxon>
        <taxon>Monothalamids</taxon>
        <taxon>Reticulomyxidae</taxon>
        <taxon>Reticulomyxa</taxon>
    </lineage>
</organism>
<dbReference type="PANTHER" id="PTHR10579:SF43">
    <property type="entry name" value="ZINC FINGER (C3HC4-TYPE RING FINGER) FAMILY PROTEIN"/>
    <property type="match status" value="1"/>
</dbReference>
<feature type="non-terminal residue" evidence="2">
    <location>
        <position position="1"/>
    </location>
</feature>
<dbReference type="InterPro" id="IPR051266">
    <property type="entry name" value="CLCR"/>
</dbReference>
<dbReference type="OMA" id="THAHTNQ"/>
<evidence type="ECO:0000256" key="1">
    <source>
        <dbReference type="SAM" id="MobiDB-lite"/>
    </source>
</evidence>
<keyword evidence="3" id="KW-1185">Reference proteome</keyword>
<dbReference type="EMBL" id="ASPP01027758">
    <property type="protein sequence ID" value="ETO05805.1"/>
    <property type="molecule type" value="Genomic_DNA"/>
</dbReference>
<dbReference type="Gene3D" id="3.40.50.410">
    <property type="entry name" value="von Willebrand factor, type A domain"/>
    <property type="match status" value="1"/>
</dbReference>
<dbReference type="InterPro" id="IPR036465">
    <property type="entry name" value="vWFA_dom_sf"/>
</dbReference>
<sequence>ENKVKNEREKEGGEGEGEKEKERRLPCTINTFGFGKGHNDNLLRAIAEHGRGVYAFIEDTKMIRETFAECLGGLVSVVAQDLRLRVETLGAVKVDKCLSTNLSVVEVQPKRCLEIKFSDIQSEENRDTVFQLSVPKVDAPQLDWPLAKVTCSYSNSILGGKQEQITVIASVARVESKDIGEKNYNLDLQNNRIVTIEAMGEAERLASVGRLGEARACLSAAQIRIMSSSSVNHSFSTGLIKDIRVCEEGLHDEQRFHSFGRKALVMNTHAHTNQRSILSNRWSSQSHYVTFARSSMTENFNSK</sequence>
<evidence type="ECO:0000313" key="2">
    <source>
        <dbReference type="EMBL" id="ETO05805.1"/>
    </source>
</evidence>
<dbReference type="Proteomes" id="UP000023152">
    <property type="component" value="Unassembled WGS sequence"/>
</dbReference>
<evidence type="ECO:0000313" key="3">
    <source>
        <dbReference type="Proteomes" id="UP000023152"/>
    </source>
</evidence>
<reference evidence="2 3" key="1">
    <citation type="journal article" date="2013" name="Curr. Biol.">
        <title>The Genome of the Foraminiferan Reticulomyxa filosa.</title>
        <authorList>
            <person name="Glockner G."/>
            <person name="Hulsmann N."/>
            <person name="Schleicher M."/>
            <person name="Noegel A.A."/>
            <person name="Eichinger L."/>
            <person name="Gallinger C."/>
            <person name="Pawlowski J."/>
            <person name="Sierra R."/>
            <person name="Euteneuer U."/>
            <person name="Pillet L."/>
            <person name="Moustafa A."/>
            <person name="Platzer M."/>
            <person name="Groth M."/>
            <person name="Szafranski K."/>
            <person name="Schliwa M."/>
        </authorList>
    </citation>
    <scope>NUCLEOTIDE SEQUENCE [LARGE SCALE GENOMIC DNA]</scope>
</reference>
<proteinExistence type="predicted"/>
<dbReference type="OrthoDB" id="10267238at2759"/>
<name>X6LYJ8_RETFI</name>
<dbReference type="AlphaFoldDB" id="X6LYJ8"/>
<dbReference type="PANTHER" id="PTHR10579">
    <property type="entry name" value="CALCIUM-ACTIVATED CHLORIDE CHANNEL REGULATOR"/>
    <property type="match status" value="1"/>
</dbReference>
<accession>X6LYJ8</accession>
<protein>
    <submittedName>
        <fullName evidence="2">Uncharacterized protein</fullName>
    </submittedName>
</protein>
<comment type="caution">
    <text evidence="2">The sequence shown here is derived from an EMBL/GenBank/DDBJ whole genome shotgun (WGS) entry which is preliminary data.</text>
</comment>
<gene>
    <name evidence="2" type="ORF">RFI_31587</name>
</gene>
<feature type="region of interest" description="Disordered" evidence="1">
    <location>
        <begin position="1"/>
        <end position="22"/>
    </location>
</feature>